<feature type="signal peptide" evidence="1">
    <location>
        <begin position="1"/>
        <end position="23"/>
    </location>
</feature>
<keyword evidence="3" id="KW-1185">Reference proteome</keyword>
<proteinExistence type="predicted"/>
<reference evidence="2" key="1">
    <citation type="submission" date="2022-07" db="EMBL/GenBank/DDBJ databases">
        <title>Phylogenomic reconstructions and comparative analyses of Kickxellomycotina fungi.</title>
        <authorList>
            <person name="Reynolds N.K."/>
            <person name="Stajich J.E."/>
            <person name="Barry K."/>
            <person name="Grigoriev I.V."/>
            <person name="Crous P."/>
            <person name="Smith M.E."/>
        </authorList>
    </citation>
    <scope>NUCLEOTIDE SEQUENCE</scope>
    <source>
        <strain evidence="2">RSA 1196</strain>
    </source>
</reference>
<comment type="caution">
    <text evidence="2">The sequence shown here is derived from an EMBL/GenBank/DDBJ whole genome shotgun (WGS) entry which is preliminary data.</text>
</comment>
<dbReference type="EMBL" id="JANBPY010001915">
    <property type="protein sequence ID" value="KAJ1957621.1"/>
    <property type="molecule type" value="Genomic_DNA"/>
</dbReference>
<dbReference type="Proteomes" id="UP001150925">
    <property type="component" value="Unassembled WGS sequence"/>
</dbReference>
<evidence type="ECO:0000313" key="3">
    <source>
        <dbReference type="Proteomes" id="UP001150925"/>
    </source>
</evidence>
<evidence type="ECO:0000313" key="2">
    <source>
        <dbReference type="EMBL" id="KAJ1957621.1"/>
    </source>
</evidence>
<evidence type="ECO:0000256" key="1">
    <source>
        <dbReference type="SAM" id="SignalP"/>
    </source>
</evidence>
<dbReference type="AlphaFoldDB" id="A0A9W8AQP2"/>
<name>A0A9W8AQP2_9FUNG</name>
<protein>
    <submittedName>
        <fullName evidence="2">Uncharacterized protein</fullName>
    </submittedName>
</protein>
<organism evidence="2 3">
    <name type="scientific">Dispira parvispora</name>
    <dbReference type="NCBI Taxonomy" id="1520584"/>
    <lineage>
        <taxon>Eukaryota</taxon>
        <taxon>Fungi</taxon>
        <taxon>Fungi incertae sedis</taxon>
        <taxon>Zoopagomycota</taxon>
        <taxon>Kickxellomycotina</taxon>
        <taxon>Dimargaritomycetes</taxon>
        <taxon>Dimargaritales</taxon>
        <taxon>Dimargaritaceae</taxon>
        <taxon>Dispira</taxon>
    </lineage>
</organism>
<sequence>MKVSTLGWGVLAYLLALSPGLQANEDPVCKELWEGLTAEELKSPRGVVAKIVCPSLRIEYTSLNTMNEIKSLNDDDLLSLCSTELRQLGYIIHQKHHMIVSDENNSYKSDRPALYSKYHLSPEVQTNGHPFTDEQYEKFKALPEDLSPIAPIREEWTNRQNLEGFDYSSQHFVRPMTDLPEDNVNRQWIDFDKLSSKELLDFSPILFLSRHNRSVEALVLNEELSSRSENVDFVVAFKRALGVIAETYHMYFASFGDSDWLSENLYIVVNYIFQPNVYIYLLYIRNEEAINNLIDGLSALHTLIDVLPKLETLSQRVPHFKDIVITRPGRNSRLVISWTNSMEYKRGEYHSIGFGAYRRGCDLFKDMVTEFQGPVMRYANVTFDGAKITYDVPTKTT</sequence>
<accession>A0A9W8AQP2</accession>
<gene>
    <name evidence="2" type="ORF">IWQ62_005048</name>
</gene>
<feature type="chain" id="PRO_5040795588" evidence="1">
    <location>
        <begin position="24"/>
        <end position="397"/>
    </location>
</feature>
<keyword evidence="1" id="KW-0732">Signal</keyword>